<keyword evidence="7 8" id="KW-0998">Cell outer membrane</keyword>
<sequence length="793" mass="86518">MRISHVDMHARALGGVMKPLRGLAAVFLFSSAISIGAASGALAQSYSFSSIDVQGNTLIDDDQIISYARILRGRNLSAADLNAAYQRVAATGFFREVDFVPQGNRLVITVQEYPLINRVSIEGNRRLDDDDLSATITSRSGGVYSPATAEADANAIAEAYANAGRLSARVNPVIIERQGGRVDLVFEVQEGAVVEVERISFVGNRTYSERRLRNAIETAQAGRLSTLFRVDNYNEQRVARDRQALHDFYLSRGFIDVQVLSGITELNAERDGAYVTFTIREGQQYRLGNITVTSQISGIDAAPYQAGLIERPGTLFTPTLLENIIQQAERVGYESGERFVRAEPTLVRNERDGTIDVELTLIRGERVFIERIDIQGNVTTEDRVIRRQFDVAEGDPLNPRELREAAARIQRTGFFSDVQVNPVGGSTPDQAVVDVRVEEATTGSLGFGLSYGADDGVGGNISYNENNFLGRGQRLNVTLSTLESSQAVSLSFTEPAFLGRNVALGLNVGLSTSSANDSAYFSTEVAQFSPSLTFPVSEYGELSVRTSISRYSLTPASPRRQTAPRILRDRGSATTASVGYTYSFDTRDTGIDPDRGFVFRFSQDLAGVDRNWLRSTMMAGYEQHILNGDVTLRVEFEAGAIIHGDDASRINERFVLSSEQFRGFSSYGIGPVGYSNMGGPTGGGTRNGLGGNFFAVARFEAEFPLGLPQEYNLHGGAFLDVGSIWGIDQPGTICAPGVTQNCVIDEAALRAAAGVSLFWSSPLGPLRFNFAVPIMIEDYDRERRFDLTVATRF</sequence>
<name>A0A2U2CBF0_9RHOB</name>
<dbReference type="OrthoDB" id="9803054at2"/>
<evidence type="ECO:0000259" key="10">
    <source>
        <dbReference type="PROSITE" id="PS51779"/>
    </source>
</evidence>
<dbReference type="PIRSF" id="PIRSF006076">
    <property type="entry name" value="OM_assembly_OMP85"/>
    <property type="match status" value="1"/>
</dbReference>
<dbReference type="InterPro" id="IPR000184">
    <property type="entry name" value="Bac_surfAg_D15"/>
</dbReference>
<proteinExistence type="inferred from homology"/>
<dbReference type="EMBL" id="QEYD01000005">
    <property type="protein sequence ID" value="PWE29193.1"/>
    <property type="molecule type" value="Genomic_DNA"/>
</dbReference>
<dbReference type="GO" id="GO:0051205">
    <property type="term" value="P:protein insertion into membrane"/>
    <property type="evidence" value="ECO:0007669"/>
    <property type="project" value="UniProtKB-UniRule"/>
</dbReference>
<comment type="subcellular location">
    <subcellularLocation>
        <location evidence="8">Cell outer membrane</location>
    </subcellularLocation>
    <subcellularLocation>
        <location evidence="1">Membrane</location>
    </subcellularLocation>
</comment>
<dbReference type="PROSITE" id="PS51779">
    <property type="entry name" value="POTRA"/>
    <property type="match status" value="3"/>
</dbReference>
<dbReference type="Gene3D" id="2.40.160.50">
    <property type="entry name" value="membrane protein fhac: a member of the omp85/tpsb transporter family"/>
    <property type="match status" value="1"/>
</dbReference>
<gene>
    <name evidence="8 11" type="primary">bamA</name>
    <name evidence="11" type="ORF">C4N9_10320</name>
</gene>
<dbReference type="HAMAP" id="MF_01430">
    <property type="entry name" value="OM_assembly_BamA"/>
    <property type="match status" value="1"/>
</dbReference>
<dbReference type="InterPro" id="IPR010827">
    <property type="entry name" value="BamA/TamA_POTRA"/>
</dbReference>
<comment type="function">
    <text evidence="8">Part of the outer membrane protein assembly complex, which is involved in assembly and insertion of beta-barrel proteins into the outer membrane.</text>
</comment>
<dbReference type="GO" id="GO:0009279">
    <property type="term" value="C:cell outer membrane"/>
    <property type="evidence" value="ECO:0007669"/>
    <property type="project" value="UniProtKB-SubCell"/>
</dbReference>
<evidence type="ECO:0000256" key="3">
    <source>
        <dbReference type="ARBA" id="ARBA00022692"/>
    </source>
</evidence>
<comment type="subunit">
    <text evidence="8">Part of the Bam complex.</text>
</comment>
<feature type="domain" description="POTRA" evidence="10">
    <location>
        <begin position="367"/>
        <end position="440"/>
    </location>
</feature>
<dbReference type="Pfam" id="PF01103">
    <property type="entry name" value="Omp85"/>
    <property type="match status" value="1"/>
</dbReference>
<evidence type="ECO:0000256" key="4">
    <source>
        <dbReference type="ARBA" id="ARBA00022729"/>
    </source>
</evidence>
<dbReference type="PANTHER" id="PTHR12815:SF47">
    <property type="entry name" value="TRANSLOCATION AND ASSEMBLY MODULE SUBUNIT TAMA"/>
    <property type="match status" value="1"/>
</dbReference>
<keyword evidence="2 8" id="KW-1134">Transmembrane beta strand</keyword>
<organism evidence="11 12">
    <name type="scientific">Pararhodobacter marinus</name>
    <dbReference type="NCBI Taxonomy" id="2184063"/>
    <lineage>
        <taxon>Bacteria</taxon>
        <taxon>Pseudomonadati</taxon>
        <taxon>Pseudomonadota</taxon>
        <taxon>Alphaproteobacteria</taxon>
        <taxon>Rhodobacterales</taxon>
        <taxon>Paracoccaceae</taxon>
        <taxon>Pararhodobacter</taxon>
    </lineage>
</organism>
<feature type="domain" description="POTRA" evidence="10">
    <location>
        <begin position="114"/>
        <end position="191"/>
    </location>
</feature>
<feature type="domain" description="POTRA" evidence="10">
    <location>
        <begin position="46"/>
        <end position="113"/>
    </location>
</feature>
<keyword evidence="6 8" id="KW-0472">Membrane</keyword>
<dbReference type="Gene3D" id="3.10.20.310">
    <property type="entry name" value="membrane protein fhac"/>
    <property type="match status" value="4"/>
</dbReference>
<evidence type="ECO:0000256" key="9">
    <source>
        <dbReference type="NCBIfam" id="TIGR03303"/>
    </source>
</evidence>
<comment type="caution">
    <text evidence="11">The sequence shown here is derived from an EMBL/GenBank/DDBJ whole genome shotgun (WGS) entry which is preliminary data.</text>
</comment>
<dbReference type="GO" id="GO:0043165">
    <property type="term" value="P:Gram-negative-bacterium-type cell outer membrane assembly"/>
    <property type="evidence" value="ECO:0007669"/>
    <property type="project" value="UniProtKB-UniRule"/>
</dbReference>
<keyword evidence="5 8" id="KW-0677">Repeat</keyword>
<evidence type="ECO:0000256" key="2">
    <source>
        <dbReference type="ARBA" id="ARBA00022452"/>
    </source>
</evidence>
<evidence type="ECO:0000256" key="5">
    <source>
        <dbReference type="ARBA" id="ARBA00022737"/>
    </source>
</evidence>
<evidence type="ECO:0000313" key="11">
    <source>
        <dbReference type="EMBL" id="PWE29193.1"/>
    </source>
</evidence>
<evidence type="ECO:0000256" key="1">
    <source>
        <dbReference type="ARBA" id="ARBA00004370"/>
    </source>
</evidence>
<dbReference type="AlphaFoldDB" id="A0A2U2CBF0"/>
<protein>
    <recommendedName>
        <fullName evidence="8 9">Outer membrane protein assembly factor BamA</fullName>
    </recommendedName>
</protein>
<dbReference type="InterPro" id="IPR034746">
    <property type="entry name" value="POTRA"/>
</dbReference>
<reference evidence="11 12" key="1">
    <citation type="submission" date="2018-05" db="EMBL/GenBank/DDBJ databases">
        <title>Pararhodobacter marina sp. nov., isolated from deep-sea water of the Indian Ocean.</title>
        <authorList>
            <person name="Lai Q.Sr."/>
            <person name="Liu X."/>
            <person name="Shao Z."/>
        </authorList>
    </citation>
    <scope>NUCLEOTIDE SEQUENCE [LARGE SCALE GENOMIC DNA]</scope>
    <source>
        <strain evidence="11 12">CIC4N-9</strain>
    </source>
</reference>
<dbReference type="InterPro" id="IPR023707">
    <property type="entry name" value="OM_assembly_BamA"/>
</dbReference>
<dbReference type="InterPro" id="IPR039910">
    <property type="entry name" value="D15-like"/>
</dbReference>
<evidence type="ECO:0000256" key="7">
    <source>
        <dbReference type="ARBA" id="ARBA00023237"/>
    </source>
</evidence>
<dbReference type="Proteomes" id="UP000244940">
    <property type="component" value="Unassembled WGS sequence"/>
</dbReference>
<keyword evidence="3 8" id="KW-0812">Transmembrane</keyword>
<comment type="similarity">
    <text evidence="8">Belongs to the BamA family.</text>
</comment>
<dbReference type="PANTHER" id="PTHR12815">
    <property type="entry name" value="SORTING AND ASSEMBLY MACHINERY SAMM50 PROTEIN FAMILY MEMBER"/>
    <property type="match status" value="1"/>
</dbReference>
<accession>A0A2U2CBF0</accession>
<keyword evidence="12" id="KW-1185">Reference proteome</keyword>
<evidence type="ECO:0000256" key="8">
    <source>
        <dbReference type="HAMAP-Rule" id="MF_01430"/>
    </source>
</evidence>
<evidence type="ECO:0000313" key="12">
    <source>
        <dbReference type="Proteomes" id="UP000244940"/>
    </source>
</evidence>
<evidence type="ECO:0000256" key="6">
    <source>
        <dbReference type="ARBA" id="ARBA00023136"/>
    </source>
</evidence>
<dbReference type="NCBIfam" id="TIGR03303">
    <property type="entry name" value="OM_YaeT"/>
    <property type="match status" value="1"/>
</dbReference>
<dbReference type="Pfam" id="PF07244">
    <property type="entry name" value="POTRA"/>
    <property type="match status" value="4"/>
</dbReference>
<keyword evidence="4 8" id="KW-0732">Signal</keyword>